<dbReference type="GO" id="GO:0008270">
    <property type="term" value="F:zinc ion binding"/>
    <property type="evidence" value="ECO:0007669"/>
    <property type="project" value="UniProtKB-KW"/>
</dbReference>
<keyword evidence="6" id="KW-1133">Transmembrane helix</keyword>
<dbReference type="SUPFAM" id="SSF57756">
    <property type="entry name" value="Retrovirus zinc finger-like domains"/>
    <property type="match status" value="1"/>
</dbReference>
<name>A0A0L0D4A0_THETB</name>
<gene>
    <name evidence="8" type="ORF">AMSG_03621</name>
</gene>
<dbReference type="AlphaFoldDB" id="A0A0L0D4A0"/>
<keyword evidence="2" id="KW-0378">Hydrolase</keyword>
<protein>
    <submittedName>
        <fullName evidence="8">5'-3' exoribonuclease 2</fullName>
    </submittedName>
</protein>
<evidence type="ECO:0000256" key="3">
    <source>
        <dbReference type="ARBA" id="ARBA00022839"/>
    </source>
</evidence>
<evidence type="ECO:0000256" key="2">
    <source>
        <dbReference type="ARBA" id="ARBA00022801"/>
    </source>
</evidence>
<dbReference type="GeneID" id="25563207"/>
<proteinExistence type="inferred from homology"/>
<accession>A0A0L0D4A0</accession>
<evidence type="ECO:0000256" key="5">
    <source>
        <dbReference type="PROSITE-ProRule" id="PRU00047"/>
    </source>
</evidence>
<keyword evidence="6" id="KW-0472">Membrane</keyword>
<dbReference type="STRING" id="461836.A0A0L0D4A0"/>
<keyword evidence="3" id="KW-0269">Exonuclease</keyword>
<dbReference type="CDD" id="cd18673">
    <property type="entry name" value="PIN_XRN1-2-like"/>
    <property type="match status" value="1"/>
</dbReference>
<dbReference type="GO" id="GO:0000956">
    <property type="term" value="P:nuclear-transcribed mRNA catabolic process"/>
    <property type="evidence" value="ECO:0007669"/>
    <property type="project" value="TreeGrafter"/>
</dbReference>
<dbReference type="Proteomes" id="UP000054408">
    <property type="component" value="Unassembled WGS sequence"/>
</dbReference>
<dbReference type="eggNOG" id="KOG2045">
    <property type="taxonomic scope" value="Eukaryota"/>
</dbReference>
<keyword evidence="6" id="KW-0812">Transmembrane</keyword>
<evidence type="ECO:0000256" key="1">
    <source>
        <dbReference type="ARBA" id="ARBA00022722"/>
    </source>
</evidence>
<comment type="similarity">
    <text evidence="4">Belongs to the 5'-3' exonuclease family.</text>
</comment>
<dbReference type="InterPro" id="IPR027073">
    <property type="entry name" value="5_3_exoribonuclease"/>
</dbReference>
<sequence>MGVPGLAKWLENKCKKAFEPCRAKTAKVAAGRLYLDMNGVVHNARTPEAIKAYITGLIDRIAPSQLVYFALDGVAPRAKMVQQRGRRFVKADDAADEPAWRRSDFDSNLITPGTPFMEGVEAMSHRLAAELAAIAKYAHLTFIVSDSSVPGEGEHKIMEFIRGQRAAPGYDPNLVHVIYGSDADMFFLSLLTGERHVYVLREKPQRRSARSAAIAPTLPPMTLVNIATLRATLAAVLGQDAADRLPFAFDSSAAITDFVLVLMLVGNDFLPRAPTLDAYFGGLNTLVTAYLASLPLMGGFISSPAGTDLPGSICPSRLGIFLTALASAEAAYLADQFDASHSWAAEYYRVRYRIDSDAEQAALATRMAREYLCGLAWTLAYYVRGVPSWNWHYPFPHAPLVADMAAATRDASIADALALDPAQLGAPLPALLQLMCVLPPSSADAALPPQLADLMTARDSPISHMYPVRFDRDADARSRDWQAIPLLPAVDVQAVADAAADALARSPLSPTAAKRNTRGEARLYASLASGGVRFDGETRAILLPGGGDISGLLQNAPVAHCMVATTAVDEYAFVPPSLAPSQVVVGTLPGADPWPVVALHERELAAKRGELTCGSLPVRCFGCGGKGHRAKQCVPIVRPALLCSNCDKADVVGHACTPRRTASPDSLVPLHDPHAPIIVLRPSLLASPWVSGALVAVGAAAIAGAVVSLVMWRGRALRS</sequence>
<evidence type="ECO:0000256" key="6">
    <source>
        <dbReference type="SAM" id="Phobius"/>
    </source>
</evidence>
<evidence type="ECO:0000256" key="4">
    <source>
        <dbReference type="ARBA" id="ARBA00038299"/>
    </source>
</evidence>
<dbReference type="Gene3D" id="1.25.40.1050">
    <property type="match status" value="1"/>
</dbReference>
<dbReference type="InterPro" id="IPR041412">
    <property type="entry name" value="Xrn1_helical"/>
</dbReference>
<dbReference type="RefSeq" id="XP_013759963.1">
    <property type="nucleotide sequence ID" value="XM_013904509.1"/>
</dbReference>
<evidence type="ECO:0000313" key="9">
    <source>
        <dbReference type="Proteomes" id="UP000054408"/>
    </source>
</evidence>
<feature type="transmembrane region" description="Helical" evidence="6">
    <location>
        <begin position="689"/>
        <end position="712"/>
    </location>
</feature>
<dbReference type="OrthoDB" id="372487at2759"/>
<dbReference type="EMBL" id="GL349445">
    <property type="protein sequence ID" value="KNC47192.1"/>
    <property type="molecule type" value="Genomic_DNA"/>
</dbReference>
<dbReference type="Gene3D" id="3.40.50.12390">
    <property type="match status" value="1"/>
</dbReference>
<keyword evidence="5" id="KW-0479">Metal-binding</keyword>
<dbReference type="Pfam" id="PF03159">
    <property type="entry name" value="XRN_N"/>
    <property type="match status" value="1"/>
</dbReference>
<feature type="domain" description="CCHC-type" evidence="7">
    <location>
        <begin position="619"/>
        <end position="633"/>
    </location>
</feature>
<keyword evidence="1" id="KW-0540">Nuclease</keyword>
<dbReference type="InterPro" id="IPR001878">
    <property type="entry name" value="Znf_CCHC"/>
</dbReference>
<dbReference type="Pfam" id="PF17846">
    <property type="entry name" value="XRN_M"/>
    <property type="match status" value="2"/>
</dbReference>
<evidence type="ECO:0000259" key="7">
    <source>
        <dbReference type="PROSITE" id="PS50158"/>
    </source>
</evidence>
<keyword evidence="5" id="KW-0863">Zinc-finger</keyword>
<keyword evidence="5" id="KW-0862">Zinc</keyword>
<dbReference type="GO" id="GO:0004534">
    <property type="term" value="F:5'-3' RNA exonuclease activity"/>
    <property type="evidence" value="ECO:0007669"/>
    <property type="project" value="TreeGrafter"/>
</dbReference>
<dbReference type="InterPro" id="IPR036875">
    <property type="entry name" value="Znf_CCHC_sf"/>
</dbReference>
<keyword evidence="9" id="KW-1185">Reference proteome</keyword>
<dbReference type="PANTHER" id="PTHR12341:SF7">
    <property type="entry name" value="5'-3' EXORIBONUCLEASE 1"/>
    <property type="match status" value="1"/>
</dbReference>
<reference evidence="8 9" key="1">
    <citation type="submission" date="2010-05" db="EMBL/GenBank/DDBJ databases">
        <title>The Genome Sequence of Thecamonas trahens ATCC 50062.</title>
        <authorList>
            <consortium name="The Broad Institute Genome Sequencing Platform"/>
            <person name="Russ C."/>
            <person name="Cuomo C."/>
            <person name="Shea T."/>
            <person name="Young S.K."/>
            <person name="Zeng Q."/>
            <person name="Koehrsen M."/>
            <person name="Haas B."/>
            <person name="Borodovsky M."/>
            <person name="Guigo R."/>
            <person name="Alvarado L."/>
            <person name="Berlin A."/>
            <person name="Bochicchio J."/>
            <person name="Borenstein D."/>
            <person name="Chapman S."/>
            <person name="Chen Z."/>
            <person name="Freedman E."/>
            <person name="Gellesch M."/>
            <person name="Goldberg J."/>
            <person name="Griggs A."/>
            <person name="Gujja S."/>
            <person name="Heilman E."/>
            <person name="Heiman D."/>
            <person name="Hepburn T."/>
            <person name="Howarth C."/>
            <person name="Jen D."/>
            <person name="Larson L."/>
            <person name="Mehta T."/>
            <person name="Park D."/>
            <person name="Pearson M."/>
            <person name="Roberts A."/>
            <person name="Saif S."/>
            <person name="Shenoy N."/>
            <person name="Sisk P."/>
            <person name="Stolte C."/>
            <person name="Sykes S."/>
            <person name="Thomson T."/>
            <person name="Walk T."/>
            <person name="White J."/>
            <person name="Yandava C."/>
            <person name="Burger G."/>
            <person name="Gray M.W."/>
            <person name="Holland P.W.H."/>
            <person name="King N."/>
            <person name="Lang F.B.F."/>
            <person name="Roger A.J."/>
            <person name="Ruiz-Trillo I."/>
            <person name="Lander E."/>
            <person name="Nusbaum C."/>
        </authorList>
    </citation>
    <scope>NUCLEOTIDE SEQUENCE [LARGE SCALE GENOMIC DNA]</scope>
    <source>
        <strain evidence="8 9">ATCC 50062</strain>
    </source>
</reference>
<evidence type="ECO:0000313" key="8">
    <source>
        <dbReference type="EMBL" id="KNC47192.1"/>
    </source>
</evidence>
<dbReference type="GO" id="GO:0005634">
    <property type="term" value="C:nucleus"/>
    <property type="evidence" value="ECO:0007669"/>
    <property type="project" value="TreeGrafter"/>
</dbReference>
<dbReference type="PROSITE" id="PS50158">
    <property type="entry name" value="ZF_CCHC"/>
    <property type="match status" value="1"/>
</dbReference>
<dbReference type="InterPro" id="IPR004859">
    <property type="entry name" value="Xrn1_N"/>
</dbReference>
<dbReference type="PANTHER" id="PTHR12341">
    <property type="entry name" value="5'-&gt;3' EXORIBONUCLEASE"/>
    <property type="match status" value="1"/>
</dbReference>
<dbReference type="GO" id="GO:0003723">
    <property type="term" value="F:RNA binding"/>
    <property type="evidence" value="ECO:0007669"/>
    <property type="project" value="TreeGrafter"/>
</dbReference>
<organism evidence="8 9">
    <name type="scientific">Thecamonas trahens ATCC 50062</name>
    <dbReference type="NCBI Taxonomy" id="461836"/>
    <lineage>
        <taxon>Eukaryota</taxon>
        <taxon>Apusozoa</taxon>
        <taxon>Apusomonadida</taxon>
        <taxon>Apusomonadidae</taxon>
        <taxon>Thecamonas</taxon>
    </lineage>
</organism>